<dbReference type="InterPro" id="IPR032710">
    <property type="entry name" value="NTF2-like_dom_sf"/>
</dbReference>
<dbReference type="RefSeq" id="WP_379528531.1">
    <property type="nucleotide sequence ID" value="NZ_JBHSBI010000006.1"/>
</dbReference>
<keyword evidence="2" id="KW-1185">Reference proteome</keyword>
<accession>A0ABV8G5T9</accession>
<evidence type="ECO:0000313" key="1">
    <source>
        <dbReference type="EMBL" id="MFC4008470.1"/>
    </source>
</evidence>
<evidence type="ECO:0000313" key="2">
    <source>
        <dbReference type="Proteomes" id="UP001595851"/>
    </source>
</evidence>
<proteinExistence type="predicted"/>
<gene>
    <name evidence="1" type="ORF">ACFOY2_14665</name>
</gene>
<dbReference type="SUPFAM" id="SSF54427">
    <property type="entry name" value="NTF2-like"/>
    <property type="match status" value="1"/>
</dbReference>
<evidence type="ECO:0008006" key="3">
    <source>
        <dbReference type="Google" id="ProtNLM"/>
    </source>
</evidence>
<comment type="caution">
    <text evidence="1">The sequence shown here is derived from an EMBL/GenBank/DDBJ whole genome shotgun (WGS) entry which is preliminary data.</text>
</comment>
<organism evidence="1 2">
    <name type="scientific">Nonomuraea purpurea</name>
    <dbReference type="NCBI Taxonomy" id="1849276"/>
    <lineage>
        <taxon>Bacteria</taxon>
        <taxon>Bacillati</taxon>
        <taxon>Actinomycetota</taxon>
        <taxon>Actinomycetes</taxon>
        <taxon>Streptosporangiales</taxon>
        <taxon>Streptosporangiaceae</taxon>
        <taxon>Nonomuraea</taxon>
    </lineage>
</organism>
<dbReference type="EMBL" id="JBHSBI010000006">
    <property type="protein sequence ID" value="MFC4008470.1"/>
    <property type="molecule type" value="Genomic_DNA"/>
</dbReference>
<dbReference type="Proteomes" id="UP001595851">
    <property type="component" value="Unassembled WGS sequence"/>
</dbReference>
<reference evidence="2" key="1">
    <citation type="journal article" date="2019" name="Int. J. Syst. Evol. Microbiol.">
        <title>The Global Catalogue of Microorganisms (GCM) 10K type strain sequencing project: providing services to taxonomists for standard genome sequencing and annotation.</title>
        <authorList>
            <consortium name="The Broad Institute Genomics Platform"/>
            <consortium name="The Broad Institute Genome Sequencing Center for Infectious Disease"/>
            <person name="Wu L."/>
            <person name="Ma J."/>
        </authorList>
    </citation>
    <scope>NUCLEOTIDE SEQUENCE [LARGE SCALE GENOMIC DNA]</scope>
    <source>
        <strain evidence="2">TBRC 1276</strain>
    </source>
</reference>
<sequence length="198" mass="21957">MTNATNSSSDIPMPGNGGITVAEHLVARARRWVSGWDKKSSDGPFSIARNFSEDYDFDSADVMISDDMDPEHRVMAGPHEYGIAFDPMFNSLRGARHMVFESPTVLLGPDAENDRVGAVAASRLMFVAILEADDGTITAIRTTSSQVWRRAQDRWRIIREHNSSVSIDVAEAEKLLDFEARTKEAEGWRALVSTALNR</sequence>
<protein>
    <recommendedName>
        <fullName evidence="3">SnoaL-like domain-containing protein</fullName>
    </recommendedName>
</protein>
<name>A0ABV8G5T9_9ACTN</name>
<dbReference type="Gene3D" id="3.10.450.50">
    <property type="match status" value="1"/>
</dbReference>